<accession>A0ABR0Q2N7</accession>
<reference evidence="1 2" key="1">
    <citation type="submission" date="2023-03" db="EMBL/GenBank/DDBJ databases">
        <title>WGS of Gossypium arboreum.</title>
        <authorList>
            <person name="Yu D."/>
        </authorList>
    </citation>
    <scope>NUCLEOTIDE SEQUENCE [LARGE SCALE GENOMIC DNA]</scope>
    <source>
        <tissue evidence="1">Leaf</tissue>
    </source>
</reference>
<name>A0ABR0Q2N7_GOSAR</name>
<keyword evidence="2" id="KW-1185">Reference proteome</keyword>
<protein>
    <submittedName>
        <fullName evidence="1">Uncharacterized protein</fullName>
    </submittedName>
</protein>
<dbReference type="InterPro" id="IPR036691">
    <property type="entry name" value="Endo/exonu/phosph_ase_sf"/>
</dbReference>
<evidence type="ECO:0000313" key="2">
    <source>
        <dbReference type="Proteomes" id="UP001358586"/>
    </source>
</evidence>
<comment type="caution">
    <text evidence="1">The sequence shown here is derived from an EMBL/GenBank/DDBJ whole genome shotgun (WGS) entry which is preliminary data.</text>
</comment>
<organism evidence="1 2">
    <name type="scientific">Gossypium arboreum</name>
    <name type="common">Tree cotton</name>
    <name type="synonym">Gossypium nanking</name>
    <dbReference type="NCBI Taxonomy" id="29729"/>
    <lineage>
        <taxon>Eukaryota</taxon>
        <taxon>Viridiplantae</taxon>
        <taxon>Streptophyta</taxon>
        <taxon>Embryophyta</taxon>
        <taxon>Tracheophyta</taxon>
        <taxon>Spermatophyta</taxon>
        <taxon>Magnoliopsida</taxon>
        <taxon>eudicotyledons</taxon>
        <taxon>Gunneridae</taxon>
        <taxon>Pentapetalae</taxon>
        <taxon>rosids</taxon>
        <taxon>malvids</taxon>
        <taxon>Malvales</taxon>
        <taxon>Malvaceae</taxon>
        <taxon>Malvoideae</taxon>
        <taxon>Gossypium</taxon>
    </lineage>
</organism>
<evidence type="ECO:0000313" key="1">
    <source>
        <dbReference type="EMBL" id="KAK5833183.1"/>
    </source>
</evidence>
<dbReference type="Proteomes" id="UP001358586">
    <property type="component" value="Chromosome 5"/>
</dbReference>
<gene>
    <name evidence="1" type="ORF">PVK06_016998</name>
</gene>
<dbReference type="SUPFAM" id="SSF56219">
    <property type="entry name" value="DNase I-like"/>
    <property type="match status" value="1"/>
</dbReference>
<sequence>MAIGDFNATLSSNEKTGGLSGGKRYLHFGNFVDLVNLHDLGFRGHPFTWHRGNLFERLDYKFTENLKEWNKTTYGYTTTRKRNLIHKLSTVQGKKDLLGANHLAPVEMEIRRELENVLHHEELLWKQKAQCD</sequence>
<dbReference type="EMBL" id="JARKNE010000005">
    <property type="protein sequence ID" value="KAK5833183.1"/>
    <property type="molecule type" value="Genomic_DNA"/>
</dbReference>
<proteinExistence type="predicted"/>